<sequence length="187" mass="20345">MDHGPNARGRRWPSGSQRLSRVFELNGVAQRGYEGLPFRLGVSQGPEVGPGSPWPWPSGVPTDLKIGHEPQGRPLFVDRPDLHLSLSHTAGAVAVAVGDRPLGVDVERVGRHDPRIVARLFSAREQAYLDADPTLTEQRFAELWTRKEAHAKRSGAGGRELVRGIDVLDADATVTLLVDGFALSVCY</sequence>
<name>A0A4Q9KNY7_PROTD</name>
<dbReference type="GO" id="GO:0008897">
    <property type="term" value="F:holo-[acyl-carrier-protein] synthase activity"/>
    <property type="evidence" value="ECO:0007669"/>
    <property type="project" value="InterPro"/>
</dbReference>
<evidence type="ECO:0000256" key="1">
    <source>
        <dbReference type="ARBA" id="ARBA00010990"/>
    </source>
</evidence>
<dbReference type="GO" id="GO:0019878">
    <property type="term" value="P:lysine biosynthetic process via aminoadipic acid"/>
    <property type="evidence" value="ECO:0007669"/>
    <property type="project" value="TreeGrafter"/>
</dbReference>
<dbReference type="GO" id="GO:0005829">
    <property type="term" value="C:cytosol"/>
    <property type="evidence" value="ECO:0007669"/>
    <property type="project" value="TreeGrafter"/>
</dbReference>
<dbReference type="GO" id="GO:0000287">
    <property type="term" value="F:magnesium ion binding"/>
    <property type="evidence" value="ECO:0007669"/>
    <property type="project" value="InterPro"/>
</dbReference>
<comment type="similarity">
    <text evidence="1">Belongs to the P-Pant transferase superfamily. Gsp/Sfp/HetI/AcpT family.</text>
</comment>
<gene>
    <name evidence="4" type="ORF">ET996_00590</name>
</gene>
<feature type="domain" description="4'-phosphopantetheinyl transferase" evidence="3">
    <location>
        <begin position="101"/>
        <end position="169"/>
    </location>
</feature>
<dbReference type="OrthoDB" id="190168at2"/>
<keyword evidence="5" id="KW-1185">Reference proteome</keyword>
<dbReference type="InterPro" id="IPR050559">
    <property type="entry name" value="P-Pant_transferase_sf"/>
</dbReference>
<proteinExistence type="inferred from homology"/>
<accession>A0A4Q9KNY7</accession>
<keyword evidence="2 4" id="KW-0808">Transferase</keyword>
<dbReference type="InterPro" id="IPR008278">
    <property type="entry name" value="4-PPantetheinyl_Trfase_dom"/>
</dbReference>
<dbReference type="AlphaFoldDB" id="A0A4Q9KNY7"/>
<dbReference type="Pfam" id="PF01648">
    <property type="entry name" value="ACPS"/>
    <property type="match status" value="1"/>
</dbReference>
<dbReference type="SUPFAM" id="SSF56214">
    <property type="entry name" value="4'-phosphopantetheinyl transferase"/>
    <property type="match status" value="2"/>
</dbReference>
<evidence type="ECO:0000259" key="3">
    <source>
        <dbReference type="Pfam" id="PF01648"/>
    </source>
</evidence>
<evidence type="ECO:0000313" key="5">
    <source>
        <dbReference type="Proteomes" id="UP000291933"/>
    </source>
</evidence>
<dbReference type="PANTHER" id="PTHR12215">
    <property type="entry name" value="PHOSPHOPANTETHEINE TRANSFERASE"/>
    <property type="match status" value="1"/>
</dbReference>
<dbReference type="Gene3D" id="3.90.470.20">
    <property type="entry name" value="4'-phosphopantetheinyl transferase domain"/>
    <property type="match status" value="1"/>
</dbReference>
<protein>
    <submittedName>
        <fullName evidence="4">4'-phosphopantetheinyl transferase superfamily protein</fullName>
    </submittedName>
</protein>
<dbReference type="Proteomes" id="UP000291933">
    <property type="component" value="Unassembled WGS sequence"/>
</dbReference>
<evidence type="ECO:0000256" key="2">
    <source>
        <dbReference type="ARBA" id="ARBA00022679"/>
    </source>
</evidence>
<comment type="caution">
    <text evidence="4">The sequence shown here is derived from an EMBL/GenBank/DDBJ whole genome shotgun (WGS) entry which is preliminary data.</text>
</comment>
<dbReference type="PANTHER" id="PTHR12215:SF10">
    <property type="entry name" value="L-AMINOADIPATE-SEMIALDEHYDE DEHYDROGENASE-PHOSPHOPANTETHEINYL TRANSFERASE"/>
    <property type="match status" value="1"/>
</dbReference>
<organism evidence="4 5">
    <name type="scientific">Propioniciclava tarda</name>
    <dbReference type="NCBI Taxonomy" id="433330"/>
    <lineage>
        <taxon>Bacteria</taxon>
        <taxon>Bacillati</taxon>
        <taxon>Actinomycetota</taxon>
        <taxon>Actinomycetes</taxon>
        <taxon>Propionibacteriales</taxon>
        <taxon>Propionibacteriaceae</taxon>
        <taxon>Propioniciclava</taxon>
    </lineage>
</organism>
<evidence type="ECO:0000313" key="4">
    <source>
        <dbReference type="EMBL" id="TBT96204.1"/>
    </source>
</evidence>
<dbReference type="InterPro" id="IPR037143">
    <property type="entry name" value="4-PPantetheinyl_Trfase_dom_sf"/>
</dbReference>
<reference evidence="4 5" key="1">
    <citation type="submission" date="2019-01" db="EMBL/GenBank/DDBJ databases">
        <title>Lactibacter flavus gen. nov., sp. nov., a novel bacterium of the family Propionibacteriaceae isolated from raw milk and dairy products.</title>
        <authorList>
            <person name="Huptas C."/>
            <person name="Wenning M."/>
            <person name="Breitenwieser F."/>
            <person name="Doll E."/>
            <person name="Von Neubeck M."/>
            <person name="Busse H.-J."/>
            <person name="Scherer S."/>
        </authorList>
    </citation>
    <scope>NUCLEOTIDE SEQUENCE [LARGE SCALE GENOMIC DNA]</scope>
    <source>
        <strain evidence="4 5">DSM 22130</strain>
    </source>
</reference>
<dbReference type="EMBL" id="SDMR01000001">
    <property type="protein sequence ID" value="TBT96204.1"/>
    <property type="molecule type" value="Genomic_DNA"/>
</dbReference>